<dbReference type="PANTHER" id="PTHR44591">
    <property type="entry name" value="STRESS RESPONSE REGULATOR PROTEIN 1"/>
    <property type="match status" value="1"/>
</dbReference>
<dbReference type="InterPro" id="IPR011006">
    <property type="entry name" value="CheY-like_superfamily"/>
</dbReference>
<feature type="modified residue" description="4-aspartylphosphate" evidence="4">
    <location>
        <position position="52"/>
    </location>
</feature>
<sequence>MKKALIIDDTKNIRIMLTKCLELSGYVSDAVQNGIEGLELIESQSYDLIFLDIKLPELSGTEVLKRIRKKGINTPVVIITAYATIKNAVECTKLGAVSYLQKPFTAERLKNTIDALNISNESFSDYFDKALSLFSENPLNPDIYSILSDAYRLKGEDSLARKCSVIRDIMSE</sequence>
<comment type="caution">
    <text evidence="6">The sequence shown here is derived from an EMBL/GenBank/DDBJ whole genome shotgun (WGS) entry which is preliminary data.</text>
</comment>
<evidence type="ECO:0000256" key="3">
    <source>
        <dbReference type="ARBA" id="ARBA00024867"/>
    </source>
</evidence>
<organism evidence="6 7">
    <name type="scientific">Candidatus Fimicola merdigallinarum</name>
    <dbReference type="NCBI Taxonomy" id="2840819"/>
    <lineage>
        <taxon>Bacteria</taxon>
        <taxon>Bacillati</taxon>
        <taxon>Bacillota</taxon>
        <taxon>Clostridia</taxon>
        <taxon>Lachnospirales</taxon>
        <taxon>Lachnospiraceae</taxon>
        <taxon>Lachnospiraceae incertae sedis</taxon>
        <taxon>Candidatus Fimicola</taxon>
    </lineage>
</organism>
<evidence type="ECO:0000313" key="6">
    <source>
        <dbReference type="EMBL" id="MBO8434374.1"/>
    </source>
</evidence>
<evidence type="ECO:0000313" key="7">
    <source>
        <dbReference type="Proteomes" id="UP000823611"/>
    </source>
</evidence>
<dbReference type="Gene3D" id="3.40.50.2300">
    <property type="match status" value="1"/>
</dbReference>
<reference evidence="6" key="1">
    <citation type="submission" date="2020-10" db="EMBL/GenBank/DDBJ databases">
        <authorList>
            <person name="Gilroy R."/>
        </authorList>
    </citation>
    <scope>NUCLEOTIDE SEQUENCE</scope>
    <source>
        <strain evidence="6">F6-4510</strain>
    </source>
</reference>
<dbReference type="InterPro" id="IPR050595">
    <property type="entry name" value="Bact_response_regulator"/>
</dbReference>
<dbReference type="GO" id="GO:0000160">
    <property type="term" value="P:phosphorelay signal transduction system"/>
    <property type="evidence" value="ECO:0007669"/>
    <property type="project" value="InterPro"/>
</dbReference>
<keyword evidence="2 4" id="KW-0597">Phosphoprotein</keyword>
<evidence type="ECO:0000256" key="2">
    <source>
        <dbReference type="ARBA" id="ARBA00022553"/>
    </source>
</evidence>
<dbReference type="SUPFAM" id="SSF52172">
    <property type="entry name" value="CheY-like"/>
    <property type="match status" value="1"/>
</dbReference>
<gene>
    <name evidence="6" type="ORF">IAC55_03510</name>
</gene>
<comment type="function">
    <text evidence="3">May play the central regulatory role in sporulation. It may be an element of the effector pathway responsible for the activation of sporulation genes in response to nutritional stress. Spo0A may act in concert with spo0H (a sigma factor) to control the expression of some genes that are critical to the sporulation process.</text>
</comment>
<dbReference type="Pfam" id="PF00072">
    <property type="entry name" value="Response_reg"/>
    <property type="match status" value="1"/>
</dbReference>
<name>A0A9D9H390_9FIRM</name>
<dbReference type="SMART" id="SM00448">
    <property type="entry name" value="REC"/>
    <property type="match status" value="1"/>
</dbReference>
<dbReference type="InterPro" id="IPR001789">
    <property type="entry name" value="Sig_transdc_resp-reg_receiver"/>
</dbReference>
<dbReference type="Proteomes" id="UP000823611">
    <property type="component" value="Unassembled WGS sequence"/>
</dbReference>
<dbReference type="EMBL" id="JADIMX010000066">
    <property type="protein sequence ID" value="MBO8434374.1"/>
    <property type="molecule type" value="Genomic_DNA"/>
</dbReference>
<dbReference type="PROSITE" id="PS50110">
    <property type="entry name" value="RESPONSE_REGULATORY"/>
    <property type="match status" value="1"/>
</dbReference>
<evidence type="ECO:0000259" key="5">
    <source>
        <dbReference type="PROSITE" id="PS50110"/>
    </source>
</evidence>
<dbReference type="AlphaFoldDB" id="A0A9D9H390"/>
<reference evidence="6" key="2">
    <citation type="journal article" date="2021" name="PeerJ">
        <title>Extensive microbial diversity within the chicken gut microbiome revealed by metagenomics and culture.</title>
        <authorList>
            <person name="Gilroy R."/>
            <person name="Ravi A."/>
            <person name="Getino M."/>
            <person name="Pursley I."/>
            <person name="Horton D.L."/>
            <person name="Alikhan N.F."/>
            <person name="Baker D."/>
            <person name="Gharbi K."/>
            <person name="Hall N."/>
            <person name="Watson M."/>
            <person name="Adriaenssens E.M."/>
            <person name="Foster-Nyarko E."/>
            <person name="Jarju S."/>
            <person name="Secka A."/>
            <person name="Antonio M."/>
            <person name="Oren A."/>
            <person name="Chaudhuri R.R."/>
            <person name="La Ragione R."/>
            <person name="Hildebrand F."/>
            <person name="Pallen M.J."/>
        </authorList>
    </citation>
    <scope>NUCLEOTIDE SEQUENCE</scope>
    <source>
        <strain evidence="6">F6-4510</strain>
    </source>
</reference>
<evidence type="ECO:0000256" key="4">
    <source>
        <dbReference type="PROSITE-ProRule" id="PRU00169"/>
    </source>
</evidence>
<protein>
    <recommendedName>
        <fullName evidence="1">Stage 0 sporulation protein A homolog</fullName>
    </recommendedName>
</protein>
<evidence type="ECO:0000256" key="1">
    <source>
        <dbReference type="ARBA" id="ARBA00018672"/>
    </source>
</evidence>
<dbReference type="PANTHER" id="PTHR44591:SF3">
    <property type="entry name" value="RESPONSE REGULATORY DOMAIN-CONTAINING PROTEIN"/>
    <property type="match status" value="1"/>
</dbReference>
<feature type="domain" description="Response regulatory" evidence="5">
    <location>
        <begin position="3"/>
        <end position="117"/>
    </location>
</feature>
<accession>A0A9D9H390</accession>
<proteinExistence type="predicted"/>